<feature type="domain" description="CAAX prenyl protease 2/Lysostaphin resistance protein A-like" evidence="2">
    <location>
        <begin position="53"/>
        <end position="138"/>
    </location>
</feature>
<dbReference type="PANTHER" id="PTHR36435:SF1">
    <property type="entry name" value="CAAX AMINO TERMINAL PROTEASE FAMILY PROTEIN"/>
    <property type="match status" value="1"/>
</dbReference>
<comment type="caution">
    <text evidence="3">The sequence shown here is derived from an EMBL/GenBank/DDBJ whole genome shotgun (WGS) entry which is preliminary data.</text>
</comment>
<protein>
    <submittedName>
        <fullName evidence="3">CAAX prenyl protease-like protein</fullName>
    </submittedName>
</protein>
<dbReference type="Proteomes" id="UP000253490">
    <property type="component" value="Unassembled WGS sequence"/>
</dbReference>
<dbReference type="AlphaFoldDB" id="A0A366HZD1"/>
<feature type="transmembrane region" description="Helical" evidence="1">
    <location>
        <begin position="129"/>
        <end position="145"/>
    </location>
</feature>
<organism evidence="3 4">
    <name type="scientific">Alkalibaculum bacchi</name>
    <dbReference type="NCBI Taxonomy" id="645887"/>
    <lineage>
        <taxon>Bacteria</taxon>
        <taxon>Bacillati</taxon>
        <taxon>Bacillota</taxon>
        <taxon>Clostridia</taxon>
        <taxon>Eubacteriales</taxon>
        <taxon>Eubacteriaceae</taxon>
        <taxon>Alkalibaculum</taxon>
    </lineage>
</organism>
<dbReference type="PANTHER" id="PTHR36435">
    <property type="entry name" value="SLR1288 PROTEIN"/>
    <property type="match status" value="1"/>
</dbReference>
<gene>
    <name evidence="3" type="ORF">DES36_11942</name>
</gene>
<keyword evidence="3" id="KW-0378">Hydrolase</keyword>
<name>A0A366HZD1_9FIRM</name>
<evidence type="ECO:0000313" key="4">
    <source>
        <dbReference type="Proteomes" id="UP000253490"/>
    </source>
</evidence>
<dbReference type="OrthoDB" id="2035856at2"/>
<keyword evidence="4" id="KW-1185">Reference proteome</keyword>
<dbReference type="Pfam" id="PF02517">
    <property type="entry name" value="Rce1-like"/>
    <property type="match status" value="1"/>
</dbReference>
<dbReference type="GO" id="GO:0080120">
    <property type="term" value="P:CAAX-box protein maturation"/>
    <property type="evidence" value="ECO:0007669"/>
    <property type="project" value="UniProtKB-ARBA"/>
</dbReference>
<reference evidence="3 4" key="1">
    <citation type="submission" date="2018-06" db="EMBL/GenBank/DDBJ databases">
        <title>Genomic Encyclopedia of Type Strains, Phase IV (KMG-IV): sequencing the most valuable type-strain genomes for metagenomic binning, comparative biology and taxonomic classification.</title>
        <authorList>
            <person name="Goeker M."/>
        </authorList>
    </citation>
    <scope>NUCLEOTIDE SEQUENCE [LARGE SCALE GENOMIC DNA]</scope>
    <source>
        <strain evidence="3 4">DSM 22112</strain>
    </source>
</reference>
<keyword evidence="1" id="KW-1133">Transmembrane helix</keyword>
<dbReference type="InterPro" id="IPR052710">
    <property type="entry name" value="CAAX_protease"/>
</dbReference>
<evidence type="ECO:0000259" key="2">
    <source>
        <dbReference type="Pfam" id="PF02517"/>
    </source>
</evidence>
<proteinExistence type="predicted"/>
<dbReference type="GO" id="GO:0006508">
    <property type="term" value="P:proteolysis"/>
    <property type="evidence" value="ECO:0007669"/>
    <property type="project" value="UniProtKB-KW"/>
</dbReference>
<dbReference type="GO" id="GO:0004175">
    <property type="term" value="F:endopeptidase activity"/>
    <property type="evidence" value="ECO:0007669"/>
    <property type="project" value="UniProtKB-ARBA"/>
</dbReference>
<keyword evidence="3" id="KW-0645">Protease</keyword>
<keyword evidence="1" id="KW-0472">Membrane</keyword>
<accession>A0A366HZD1</accession>
<dbReference type="EMBL" id="QNRX01000019">
    <property type="protein sequence ID" value="RBP59317.1"/>
    <property type="molecule type" value="Genomic_DNA"/>
</dbReference>
<feature type="transmembrane region" description="Helical" evidence="1">
    <location>
        <begin position="12"/>
        <end position="31"/>
    </location>
</feature>
<feature type="transmembrane region" description="Helical" evidence="1">
    <location>
        <begin position="51"/>
        <end position="70"/>
    </location>
</feature>
<dbReference type="RefSeq" id="WP_113921529.1">
    <property type="nucleotide sequence ID" value="NZ_QNRX01000019.1"/>
</dbReference>
<sequence>MNRIYSEKNKFFAVIKGTFLVIIISLGFAYFRTIMPISVESTNIINANIELNFIRLVLPLFLSPLVEELIFRKYIPYMFEDILGKIKAIFFSNIIFSFMHLDPFFLPYLINGLIYSYFYKAAKDIKVPIFTHINYNIFVFVMTYLN</sequence>
<evidence type="ECO:0000256" key="1">
    <source>
        <dbReference type="SAM" id="Phobius"/>
    </source>
</evidence>
<keyword evidence="1" id="KW-0812">Transmembrane</keyword>
<evidence type="ECO:0000313" key="3">
    <source>
        <dbReference type="EMBL" id="RBP59317.1"/>
    </source>
</evidence>
<dbReference type="InterPro" id="IPR003675">
    <property type="entry name" value="Rce1/LyrA-like_dom"/>
</dbReference>